<keyword evidence="14" id="KW-0520">NAD</keyword>
<keyword evidence="25" id="KW-1185">Reference proteome</keyword>
<evidence type="ECO:0000256" key="7">
    <source>
        <dbReference type="ARBA" id="ARBA00022723"/>
    </source>
</evidence>
<keyword evidence="9" id="KW-0274">FAD</keyword>
<dbReference type="CDD" id="cd00051">
    <property type="entry name" value="EFh"/>
    <property type="match status" value="1"/>
</dbReference>
<evidence type="ECO:0000256" key="15">
    <source>
        <dbReference type="ARBA" id="ARBA00023128"/>
    </source>
</evidence>
<keyword evidence="11" id="KW-0521">NADP</keyword>
<keyword evidence="17" id="KW-0576">Peroxisome</keyword>
<dbReference type="SUPFAM" id="SSF51905">
    <property type="entry name" value="FAD/NAD(P)-binding domain"/>
    <property type="match status" value="2"/>
</dbReference>
<dbReference type="Gene3D" id="3.50.50.100">
    <property type="match status" value="2"/>
</dbReference>
<name>A0AAV1BWI1_OLDCO</name>
<evidence type="ECO:0000256" key="1">
    <source>
        <dbReference type="ARBA" id="ARBA00001974"/>
    </source>
</evidence>
<dbReference type="InterPro" id="IPR002048">
    <property type="entry name" value="EF_hand_dom"/>
</dbReference>
<sequence length="586" mass="65640">MQRIALLERFSRNFNGGGGSGIPKALLVVCAVSGGAGFVAYSEAVSNNTPTVADLTETQIKKKRVVVLGTGWAGTSFLKNLNDPSYDVQVISPRNYFAFTPLLPSVTSGTVEPRSIAEPIRNIIRKKKVEIHYSEAECIKIDAQNKKVYCLSNDKTNLKGREEFAVDFDYLVIAVGARPNTFNIPGVEENTLFLKEVEDAQKIRKTVIECFEKADLPNLDDEARKKLLHFVVVGGGPTGVEFAAQLHDFLAEDLSKLYPTIKDFVKITLLEGTDHILNMFDKRITAFAEDKFKRDGINLRTGSMVVNVSDKDISIKDIKSGSISSEPYGMIVWSTGIGTRPVMIDLMKQIGQGNRRVLATDEWLRVEGSDTIYALGDCATINQRKVMEDIADIFKKADKDNSGTLTVKEFQEVLKDICERYPQLELYLKNKQMHSLVDLLKASKGDIKESVEVDIEEFKSALSQVDMLMKNLPATAQVASQQGVYLANCFNRMEECQKNPEGPLRIRGEGRHRFHPFRYRHLGQFAPLGGEQTAAQLPGDWVSIGHSTQWLWYSVYASKQVSWRTRALVVSDWLRRFIFGRDSSSL</sequence>
<evidence type="ECO:0000256" key="11">
    <source>
        <dbReference type="ARBA" id="ARBA00022857"/>
    </source>
</evidence>
<evidence type="ECO:0000256" key="5">
    <source>
        <dbReference type="ARBA" id="ARBA00012637"/>
    </source>
</evidence>
<evidence type="ECO:0000256" key="2">
    <source>
        <dbReference type="ARBA" id="ARBA00004137"/>
    </source>
</evidence>
<evidence type="ECO:0000256" key="4">
    <source>
        <dbReference type="ARBA" id="ARBA00005272"/>
    </source>
</evidence>
<dbReference type="InterPro" id="IPR045024">
    <property type="entry name" value="NDH-2"/>
</dbReference>
<dbReference type="InterPro" id="IPR054585">
    <property type="entry name" value="NDH2-like_C"/>
</dbReference>
<evidence type="ECO:0000256" key="17">
    <source>
        <dbReference type="ARBA" id="ARBA00023140"/>
    </source>
</evidence>
<dbReference type="InterPro" id="IPR018247">
    <property type="entry name" value="EF_Hand_1_Ca_BS"/>
</dbReference>
<evidence type="ECO:0000256" key="3">
    <source>
        <dbReference type="ARBA" id="ARBA00004275"/>
    </source>
</evidence>
<comment type="similarity">
    <text evidence="4">Belongs to the NADH dehydrogenase family.</text>
</comment>
<evidence type="ECO:0000256" key="8">
    <source>
        <dbReference type="ARBA" id="ARBA00022792"/>
    </source>
</evidence>
<keyword evidence="13" id="KW-0560">Oxidoreductase</keyword>
<evidence type="ECO:0000256" key="10">
    <source>
        <dbReference type="ARBA" id="ARBA00022837"/>
    </source>
</evidence>
<evidence type="ECO:0000313" key="24">
    <source>
        <dbReference type="EMBL" id="CAI9087620.1"/>
    </source>
</evidence>
<evidence type="ECO:0000256" key="6">
    <source>
        <dbReference type="ARBA" id="ARBA00022630"/>
    </source>
</evidence>
<reference evidence="24" key="1">
    <citation type="submission" date="2023-03" db="EMBL/GenBank/DDBJ databases">
        <authorList>
            <person name="Julca I."/>
        </authorList>
    </citation>
    <scope>NUCLEOTIDE SEQUENCE</scope>
</reference>
<evidence type="ECO:0000256" key="14">
    <source>
        <dbReference type="ARBA" id="ARBA00023027"/>
    </source>
</evidence>
<evidence type="ECO:0000256" key="12">
    <source>
        <dbReference type="ARBA" id="ARBA00022946"/>
    </source>
</evidence>
<evidence type="ECO:0000256" key="16">
    <source>
        <dbReference type="ARBA" id="ARBA00023136"/>
    </source>
</evidence>
<comment type="subcellular location">
    <subcellularLocation>
        <location evidence="2">Mitochondrion inner membrane</location>
        <topology evidence="2">Peripheral membrane protein</topology>
        <orientation evidence="2">Intermembrane side</orientation>
    </subcellularLocation>
    <subcellularLocation>
        <location evidence="3">Peroxisome</location>
    </subcellularLocation>
</comment>
<evidence type="ECO:0000256" key="22">
    <source>
        <dbReference type="ARBA" id="ARBA00083051"/>
    </source>
</evidence>
<keyword evidence="16" id="KW-0472">Membrane</keyword>
<dbReference type="EC" id="1.6.5.9" evidence="5"/>
<dbReference type="Pfam" id="PF00036">
    <property type="entry name" value="EF-hand_1"/>
    <property type="match status" value="1"/>
</dbReference>
<dbReference type="GO" id="GO:0005777">
    <property type="term" value="C:peroxisome"/>
    <property type="evidence" value="ECO:0007669"/>
    <property type="project" value="UniProtKB-SubCell"/>
</dbReference>
<dbReference type="FunFam" id="3.50.50.100:FF:000002">
    <property type="entry name" value="External alternative NAD(P)H-ubiquinone oxidoreductase B1, mitochondrial"/>
    <property type="match status" value="1"/>
</dbReference>
<dbReference type="Proteomes" id="UP001161247">
    <property type="component" value="Chromosome 1"/>
</dbReference>
<feature type="domain" description="EF-hand" evidence="23">
    <location>
        <begin position="389"/>
        <end position="417"/>
    </location>
</feature>
<evidence type="ECO:0000256" key="20">
    <source>
        <dbReference type="ARBA" id="ARBA00071359"/>
    </source>
</evidence>
<proteinExistence type="inferred from homology"/>
<dbReference type="GO" id="GO:0005509">
    <property type="term" value="F:calcium ion binding"/>
    <property type="evidence" value="ECO:0007669"/>
    <property type="project" value="InterPro"/>
</dbReference>
<keyword evidence="7" id="KW-0479">Metal-binding</keyword>
<keyword evidence="8" id="KW-0999">Mitochondrion inner membrane</keyword>
<evidence type="ECO:0000256" key="18">
    <source>
        <dbReference type="ARBA" id="ARBA00047599"/>
    </source>
</evidence>
<dbReference type="Pfam" id="PF22366">
    <property type="entry name" value="NDH2_C"/>
    <property type="match status" value="1"/>
</dbReference>
<dbReference type="GO" id="GO:0005743">
    <property type="term" value="C:mitochondrial inner membrane"/>
    <property type="evidence" value="ECO:0007669"/>
    <property type="project" value="UniProtKB-SubCell"/>
</dbReference>
<evidence type="ECO:0000256" key="9">
    <source>
        <dbReference type="ARBA" id="ARBA00022827"/>
    </source>
</evidence>
<dbReference type="PANTHER" id="PTHR43706:SF41">
    <property type="entry name" value="NADH:UBIQUINONE REDUCTASE (NON-ELECTROGENIC)"/>
    <property type="match status" value="1"/>
</dbReference>
<evidence type="ECO:0000256" key="13">
    <source>
        <dbReference type="ARBA" id="ARBA00023002"/>
    </source>
</evidence>
<dbReference type="PRINTS" id="PR00368">
    <property type="entry name" value="FADPNR"/>
</dbReference>
<dbReference type="InterPro" id="IPR036188">
    <property type="entry name" value="FAD/NAD-bd_sf"/>
</dbReference>
<protein>
    <recommendedName>
        <fullName evidence="20">External alternative NAD(P)H-ubiquinone oxidoreductase B1, mitochondrial</fullName>
        <ecNumber evidence="5">1.6.5.9</ecNumber>
    </recommendedName>
    <alternativeName>
        <fullName evidence="22">External alternative NADH dehydrogenase NDB1</fullName>
    </alternativeName>
    <alternativeName>
        <fullName evidence="21">NADH:ubiquinone reductase (non-electrogenic) NDB1</fullName>
    </alternativeName>
</protein>
<keyword evidence="6" id="KW-0285">Flavoprotein</keyword>
<dbReference type="Pfam" id="PF07992">
    <property type="entry name" value="Pyr_redox_2"/>
    <property type="match status" value="1"/>
</dbReference>
<evidence type="ECO:0000256" key="19">
    <source>
        <dbReference type="ARBA" id="ARBA00049010"/>
    </source>
</evidence>
<dbReference type="FunFam" id="3.50.50.100:FF:000008">
    <property type="entry name" value="External alternative NAD(P)H-ubiquinone oxidoreductase B1, mitochondrial"/>
    <property type="match status" value="1"/>
</dbReference>
<dbReference type="PROSITE" id="PS00018">
    <property type="entry name" value="EF_HAND_1"/>
    <property type="match status" value="1"/>
</dbReference>
<evidence type="ECO:0000313" key="25">
    <source>
        <dbReference type="Proteomes" id="UP001161247"/>
    </source>
</evidence>
<keyword evidence="12" id="KW-0809">Transit peptide</keyword>
<comment type="cofactor">
    <cofactor evidence="1">
        <name>FAD</name>
        <dbReference type="ChEBI" id="CHEBI:57692"/>
    </cofactor>
</comment>
<dbReference type="EMBL" id="OX459118">
    <property type="protein sequence ID" value="CAI9087620.1"/>
    <property type="molecule type" value="Genomic_DNA"/>
</dbReference>
<dbReference type="InterPro" id="IPR011992">
    <property type="entry name" value="EF-hand-dom_pair"/>
</dbReference>
<comment type="catalytic activity">
    <reaction evidence="19">
        <text>a ubiquinone + NADH + H(+) = a ubiquinol + NAD(+)</text>
        <dbReference type="Rhea" id="RHEA:23152"/>
        <dbReference type="Rhea" id="RHEA-COMP:9565"/>
        <dbReference type="Rhea" id="RHEA-COMP:9566"/>
        <dbReference type="ChEBI" id="CHEBI:15378"/>
        <dbReference type="ChEBI" id="CHEBI:16389"/>
        <dbReference type="ChEBI" id="CHEBI:17976"/>
        <dbReference type="ChEBI" id="CHEBI:57540"/>
        <dbReference type="ChEBI" id="CHEBI:57945"/>
    </reaction>
</comment>
<dbReference type="GO" id="GO:0050136">
    <property type="term" value="F:NADH dehydrogenase (quinone) (non-electrogenic) activity"/>
    <property type="evidence" value="ECO:0007669"/>
    <property type="project" value="UniProtKB-EC"/>
</dbReference>
<dbReference type="AlphaFoldDB" id="A0AAV1BWI1"/>
<evidence type="ECO:0000259" key="23">
    <source>
        <dbReference type="SMART" id="SM00054"/>
    </source>
</evidence>
<dbReference type="PANTHER" id="PTHR43706">
    <property type="entry name" value="NADH DEHYDROGENASE"/>
    <property type="match status" value="1"/>
</dbReference>
<dbReference type="InterPro" id="IPR023753">
    <property type="entry name" value="FAD/NAD-binding_dom"/>
</dbReference>
<dbReference type="SMART" id="SM00054">
    <property type="entry name" value="EFh"/>
    <property type="match status" value="1"/>
</dbReference>
<keyword evidence="10" id="KW-0106">Calcium</keyword>
<keyword evidence="15" id="KW-0496">Mitochondrion</keyword>
<organism evidence="24 25">
    <name type="scientific">Oldenlandia corymbosa var. corymbosa</name>
    <dbReference type="NCBI Taxonomy" id="529605"/>
    <lineage>
        <taxon>Eukaryota</taxon>
        <taxon>Viridiplantae</taxon>
        <taxon>Streptophyta</taxon>
        <taxon>Embryophyta</taxon>
        <taxon>Tracheophyta</taxon>
        <taxon>Spermatophyta</taxon>
        <taxon>Magnoliopsida</taxon>
        <taxon>eudicotyledons</taxon>
        <taxon>Gunneridae</taxon>
        <taxon>Pentapetalae</taxon>
        <taxon>asterids</taxon>
        <taxon>lamiids</taxon>
        <taxon>Gentianales</taxon>
        <taxon>Rubiaceae</taxon>
        <taxon>Rubioideae</taxon>
        <taxon>Spermacoceae</taxon>
        <taxon>Hedyotis-Oldenlandia complex</taxon>
        <taxon>Oldenlandia</taxon>
    </lineage>
</organism>
<comment type="catalytic activity">
    <reaction evidence="18">
        <text>a quinone + NADH + H(+) = a quinol + NAD(+)</text>
        <dbReference type="Rhea" id="RHEA:46160"/>
        <dbReference type="ChEBI" id="CHEBI:15378"/>
        <dbReference type="ChEBI" id="CHEBI:24646"/>
        <dbReference type="ChEBI" id="CHEBI:57540"/>
        <dbReference type="ChEBI" id="CHEBI:57945"/>
        <dbReference type="ChEBI" id="CHEBI:132124"/>
        <dbReference type="EC" id="1.6.5.9"/>
    </reaction>
</comment>
<gene>
    <name evidence="24" type="ORF">OLC1_LOCUS395</name>
</gene>
<dbReference type="SUPFAM" id="SSF47473">
    <property type="entry name" value="EF-hand"/>
    <property type="match status" value="1"/>
</dbReference>
<evidence type="ECO:0000256" key="21">
    <source>
        <dbReference type="ARBA" id="ARBA00082287"/>
    </source>
</evidence>
<accession>A0AAV1BWI1</accession>